<evidence type="ECO:0000313" key="2">
    <source>
        <dbReference type="EMBL" id="ROT69999.1"/>
    </source>
</evidence>
<proteinExistence type="predicted"/>
<dbReference type="PANTHER" id="PTHR37984:SF15">
    <property type="entry name" value="INTEGRASE CATALYTIC DOMAIN-CONTAINING PROTEIN"/>
    <property type="match status" value="1"/>
</dbReference>
<sequence>MCQRRNAILKGRAPLAATPLATQPFKRVSVDLVELPPARNRDRYVMTVVDKLTRFVQLVPLPAKDNHTVVDALISNFTTLFGSPDTLISDNGTEFTSEYFREVCNLMGKKTRYTTPYNPASNGMVERCNRVIKDCLAAFCEDSPSTWNSRLDYVPLALNTAFHRSVNNQPLYLLTGRKCTFPIGMTILAKGTQESD</sequence>
<evidence type="ECO:0000313" key="3">
    <source>
        <dbReference type="Proteomes" id="UP000283509"/>
    </source>
</evidence>
<dbReference type="PROSITE" id="PS50994">
    <property type="entry name" value="INTEGRASE"/>
    <property type="match status" value="1"/>
</dbReference>
<dbReference type="InterPro" id="IPR050951">
    <property type="entry name" value="Retrovirus_Pol_polyprotein"/>
</dbReference>
<comment type="caution">
    <text evidence="2">The sequence shown here is derived from an EMBL/GenBank/DDBJ whole genome shotgun (WGS) entry which is preliminary data.</text>
</comment>
<reference evidence="2 3" key="2">
    <citation type="submission" date="2019-01" db="EMBL/GenBank/DDBJ databases">
        <title>The decoding of complex shrimp genome reveals the adaptation for benthos swimmer, frequently molting mechanism and breeding impact on genome.</title>
        <authorList>
            <person name="Sun Y."/>
            <person name="Gao Y."/>
            <person name="Yu Y."/>
        </authorList>
    </citation>
    <scope>NUCLEOTIDE SEQUENCE [LARGE SCALE GENOMIC DNA]</scope>
    <source>
        <tissue evidence="2">Muscle</tissue>
    </source>
</reference>
<name>A0A423T0I3_PENVA</name>
<evidence type="ECO:0000259" key="1">
    <source>
        <dbReference type="PROSITE" id="PS50994"/>
    </source>
</evidence>
<dbReference type="Proteomes" id="UP000283509">
    <property type="component" value="Unassembled WGS sequence"/>
</dbReference>
<dbReference type="InterPro" id="IPR036397">
    <property type="entry name" value="RNaseH_sf"/>
</dbReference>
<dbReference type="InterPro" id="IPR012337">
    <property type="entry name" value="RNaseH-like_sf"/>
</dbReference>
<keyword evidence="2" id="KW-0548">Nucleotidyltransferase</keyword>
<keyword evidence="2" id="KW-0695">RNA-directed DNA polymerase</keyword>
<keyword evidence="3" id="KW-1185">Reference proteome</keyword>
<dbReference type="GO" id="GO:0003676">
    <property type="term" value="F:nucleic acid binding"/>
    <property type="evidence" value="ECO:0007669"/>
    <property type="project" value="InterPro"/>
</dbReference>
<accession>A0A423T0I3</accession>
<feature type="domain" description="Integrase catalytic" evidence="1">
    <location>
        <begin position="20"/>
        <end position="178"/>
    </location>
</feature>
<dbReference type="Pfam" id="PF00665">
    <property type="entry name" value="rve"/>
    <property type="match status" value="1"/>
</dbReference>
<dbReference type="GO" id="GO:0015074">
    <property type="term" value="P:DNA integration"/>
    <property type="evidence" value="ECO:0007669"/>
    <property type="project" value="InterPro"/>
</dbReference>
<keyword evidence="2" id="KW-0808">Transferase</keyword>
<dbReference type="OrthoDB" id="6382856at2759"/>
<dbReference type="InterPro" id="IPR001584">
    <property type="entry name" value="Integrase_cat-core"/>
</dbReference>
<gene>
    <name evidence="2" type="ORF">C7M84_011745</name>
</gene>
<dbReference type="FunFam" id="3.30.420.10:FF:000032">
    <property type="entry name" value="Retrovirus-related Pol polyprotein from transposon 297-like Protein"/>
    <property type="match status" value="1"/>
</dbReference>
<dbReference type="EMBL" id="QCYY01002485">
    <property type="protein sequence ID" value="ROT69999.1"/>
    <property type="molecule type" value="Genomic_DNA"/>
</dbReference>
<dbReference type="SUPFAM" id="SSF53098">
    <property type="entry name" value="Ribonuclease H-like"/>
    <property type="match status" value="1"/>
</dbReference>
<reference evidence="2 3" key="1">
    <citation type="submission" date="2018-04" db="EMBL/GenBank/DDBJ databases">
        <authorList>
            <person name="Zhang X."/>
            <person name="Yuan J."/>
            <person name="Li F."/>
            <person name="Xiang J."/>
        </authorList>
    </citation>
    <scope>NUCLEOTIDE SEQUENCE [LARGE SCALE GENOMIC DNA]</scope>
    <source>
        <tissue evidence="2">Muscle</tissue>
    </source>
</reference>
<dbReference type="GO" id="GO:0003964">
    <property type="term" value="F:RNA-directed DNA polymerase activity"/>
    <property type="evidence" value="ECO:0007669"/>
    <property type="project" value="UniProtKB-KW"/>
</dbReference>
<organism evidence="2 3">
    <name type="scientific">Penaeus vannamei</name>
    <name type="common">Whiteleg shrimp</name>
    <name type="synonym">Litopenaeus vannamei</name>
    <dbReference type="NCBI Taxonomy" id="6689"/>
    <lineage>
        <taxon>Eukaryota</taxon>
        <taxon>Metazoa</taxon>
        <taxon>Ecdysozoa</taxon>
        <taxon>Arthropoda</taxon>
        <taxon>Crustacea</taxon>
        <taxon>Multicrustacea</taxon>
        <taxon>Malacostraca</taxon>
        <taxon>Eumalacostraca</taxon>
        <taxon>Eucarida</taxon>
        <taxon>Decapoda</taxon>
        <taxon>Dendrobranchiata</taxon>
        <taxon>Penaeoidea</taxon>
        <taxon>Penaeidae</taxon>
        <taxon>Penaeus</taxon>
    </lineage>
</organism>
<dbReference type="PANTHER" id="PTHR37984">
    <property type="entry name" value="PROTEIN CBG26694"/>
    <property type="match status" value="1"/>
</dbReference>
<dbReference type="Gene3D" id="3.30.420.10">
    <property type="entry name" value="Ribonuclease H-like superfamily/Ribonuclease H"/>
    <property type="match status" value="1"/>
</dbReference>
<protein>
    <submittedName>
        <fullName evidence="2">Reverse transcriptase</fullName>
    </submittedName>
</protein>
<dbReference type="AlphaFoldDB" id="A0A423T0I3"/>